<feature type="transmembrane region" description="Helical" evidence="14">
    <location>
        <begin position="114"/>
        <end position="132"/>
    </location>
</feature>
<keyword evidence="9 14" id="KW-0472">Membrane</keyword>
<reference evidence="15 16" key="1">
    <citation type="journal article" date="2023" name="Commun. Biol.">
        <title>Genome analysis of Parmales, the sister group of diatoms, reveals the evolutionary specialization of diatoms from phago-mixotrophs to photoautotrophs.</title>
        <authorList>
            <person name="Ban H."/>
            <person name="Sato S."/>
            <person name="Yoshikawa S."/>
            <person name="Yamada K."/>
            <person name="Nakamura Y."/>
            <person name="Ichinomiya M."/>
            <person name="Sato N."/>
            <person name="Blanc-Mathieu R."/>
            <person name="Endo H."/>
            <person name="Kuwata A."/>
            <person name="Ogata H."/>
        </authorList>
    </citation>
    <scope>NUCLEOTIDE SEQUENCE [LARGE SCALE GENOMIC DNA]</scope>
</reference>
<feature type="compositionally biased region" description="Basic residues" evidence="13">
    <location>
        <begin position="15"/>
        <end position="24"/>
    </location>
</feature>
<feature type="transmembrane region" description="Helical" evidence="14">
    <location>
        <begin position="276"/>
        <end position="297"/>
    </location>
</feature>
<dbReference type="EMBL" id="BRYB01002694">
    <property type="protein sequence ID" value="GMI24096.1"/>
    <property type="molecule type" value="Genomic_DNA"/>
</dbReference>
<evidence type="ECO:0000313" key="15">
    <source>
        <dbReference type="EMBL" id="GMI24096.1"/>
    </source>
</evidence>
<evidence type="ECO:0000256" key="14">
    <source>
        <dbReference type="SAM" id="Phobius"/>
    </source>
</evidence>
<gene>
    <name evidence="15" type="ORF">TeGR_g8475</name>
</gene>
<name>A0ABQ6MDJ1_9STRA</name>
<keyword evidence="4" id="KW-0444">Lipid biosynthesis</keyword>
<keyword evidence="11" id="KW-1208">Phospholipid metabolism</keyword>
<evidence type="ECO:0000256" key="6">
    <source>
        <dbReference type="ARBA" id="ARBA00022692"/>
    </source>
</evidence>
<evidence type="ECO:0000256" key="12">
    <source>
        <dbReference type="ARBA" id="ARBA00023315"/>
    </source>
</evidence>
<feature type="transmembrane region" description="Helical" evidence="14">
    <location>
        <begin position="138"/>
        <end position="158"/>
    </location>
</feature>
<evidence type="ECO:0000256" key="1">
    <source>
        <dbReference type="ARBA" id="ARBA00004141"/>
    </source>
</evidence>
<dbReference type="Pfam" id="PF10998">
    <property type="entry name" value="DUF2838"/>
    <property type="match status" value="1"/>
</dbReference>
<feature type="region of interest" description="Disordered" evidence="13">
    <location>
        <begin position="1"/>
        <end position="40"/>
    </location>
</feature>
<keyword evidence="8" id="KW-0443">Lipid metabolism</keyword>
<comment type="similarity">
    <text evidence="2">Belongs to the GPC1 family.</text>
</comment>
<evidence type="ECO:0000256" key="8">
    <source>
        <dbReference type="ARBA" id="ARBA00023098"/>
    </source>
</evidence>
<evidence type="ECO:0000256" key="5">
    <source>
        <dbReference type="ARBA" id="ARBA00022679"/>
    </source>
</evidence>
<evidence type="ECO:0000256" key="9">
    <source>
        <dbReference type="ARBA" id="ARBA00023136"/>
    </source>
</evidence>
<keyword evidence="6 14" id="KW-0812">Transmembrane</keyword>
<dbReference type="PANTHER" id="PTHR31201">
    <property type="entry name" value="OS01G0585100 PROTEIN"/>
    <property type="match status" value="1"/>
</dbReference>
<feature type="transmembrane region" description="Helical" evidence="14">
    <location>
        <begin position="190"/>
        <end position="209"/>
    </location>
</feature>
<dbReference type="PANTHER" id="PTHR31201:SF1">
    <property type="entry name" value="GLYCEROPHOSPHOCHOLINE ACYLTRANSFERASE 1"/>
    <property type="match status" value="1"/>
</dbReference>
<evidence type="ECO:0000256" key="4">
    <source>
        <dbReference type="ARBA" id="ARBA00022516"/>
    </source>
</evidence>
<evidence type="ECO:0000256" key="11">
    <source>
        <dbReference type="ARBA" id="ARBA00023264"/>
    </source>
</evidence>
<organism evidence="15 16">
    <name type="scientific">Tetraparma gracilis</name>
    <dbReference type="NCBI Taxonomy" id="2962635"/>
    <lineage>
        <taxon>Eukaryota</taxon>
        <taxon>Sar</taxon>
        <taxon>Stramenopiles</taxon>
        <taxon>Ochrophyta</taxon>
        <taxon>Bolidophyceae</taxon>
        <taxon>Parmales</taxon>
        <taxon>Triparmaceae</taxon>
        <taxon>Tetraparma</taxon>
    </lineage>
</organism>
<proteinExistence type="inferred from homology"/>
<keyword evidence="16" id="KW-1185">Reference proteome</keyword>
<feature type="transmembrane region" description="Helical" evidence="14">
    <location>
        <begin position="366"/>
        <end position="387"/>
    </location>
</feature>
<keyword evidence="5" id="KW-0808">Transferase</keyword>
<feature type="region of interest" description="Disordered" evidence="13">
    <location>
        <begin position="484"/>
        <end position="513"/>
    </location>
</feature>
<comment type="caution">
    <text evidence="15">The sequence shown here is derived from an EMBL/GenBank/DDBJ whole genome shotgun (WGS) entry which is preliminary data.</text>
</comment>
<dbReference type="Proteomes" id="UP001165060">
    <property type="component" value="Unassembled WGS sequence"/>
</dbReference>
<keyword evidence="7 14" id="KW-1133">Transmembrane helix</keyword>
<keyword evidence="10" id="KW-0594">Phospholipid biosynthesis</keyword>
<evidence type="ECO:0000256" key="3">
    <source>
        <dbReference type="ARBA" id="ARBA00019082"/>
    </source>
</evidence>
<evidence type="ECO:0000256" key="7">
    <source>
        <dbReference type="ARBA" id="ARBA00022989"/>
    </source>
</evidence>
<keyword evidence="12" id="KW-0012">Acyltransferase</keyword>
<feature type="transmembrane region" description="Helical" evidence="14">
    <location>
        <begin position="165"/>
        <end position="184"/>
    </location>
</feature>
<evidence type="ECO:0000256" key="13">
    <source>
        <dbReference type="SAM" id="MobiDB-lite"/>
    </source>
</evidence>
<dbReference type="InterPro" id="IPR021261">
    <property type="entry name" value="GPCAT"/>
</dbReference>
<evidence type="ECO:0000256" key="2">
    <source>
        <dbReference type="ARBA" id="ARBA00006675"/>
    </source>
</evidence>
<sequence length="513" mass="58739">MPKQADHGRKTSMPLHHHQNHFARRREPSGAADGDAQQTSEEVIRAAKAAAIVNLKKKKRTAKFDRFGRPVKSKTDYETALSSVSSARKAQGGNKFAQKSEEEEGTKDLKKDKGVLFAFNVLLSVGFFWTMWYEPAYIPVYYASSILPLFLYRFVTYYMIQRHHFCLEVCYFLNYAVLTFILALPDNVPLFLGCWTTVMSVAIGSTFIMNFKFVFSDMQTFINMYMHVSPALTLLTIRFLIPEESTKPFDFTVCRSTFKSGGCPEMVDYQHSLTYFYLYPLAFYAGHMLLYNLWVWVVPHPNLHRRKTYLNTFVKLMSGGYGEKWVQWASIFGRKNALYAYSGAQLIFFSPFMVAVSPLYYSYEAAATYCSVLVVTMLLNAGQFYGYKMKKLEAAEMRIEELEGRPDDEEAPGFFDMEKEDKKKSFVVPRRAGSKRRNIATVIRTVDAWTLETEGGGGFGREYRAKMAEAAQGGGRRVKVHDNIAERDTEESAGVLAAQRREQQRRSARPEIF</sequence>
<evidence type="ECO:0000256" key="10">
    <source>
        <dbReference type="ARBA" id="ARBA00023209"/>
    </source>
</evidence>
<protein>
    <recommendedName>
        <fullName evidence="3">Glycerophosphocholine acyltransferase 1</fullName>
    </recommendedName>
</protein>
<feature type="transmembrane region" description="Helical" evidence="14">
    <location>
        <begin position="221"/>
        <end position="241"/>
    </location>
</feature>
<comment type="subcellular location">
    <subcellularLocation>
        <location evidence="1">Membrane</location>
        <topology evidence="1">Multi-pass membrane protein</topology>
    </subcellularLocation>
</comment>
<accession>A0ABQ6MDJ1</accession>
<feature type="transmembrane region" description="Helical" evidence="14">
    <location>
        <begin position="338"/>
        <end position="360"/>
    </location>
</feature>
<feature type="compositionally biased region" description="Basic and acidic residues" evidence="13">
    <location>
        <begin position="499"/>
        <end position="513"/>
    </location>
</feature>
<evidence type="ECO:0000313" key="16">
    <source>
        <dbReference type="Proteomes" id="UP001165060"/>
    </source>
</evidence>